<feature type="signal peptide" evidence="3">
    <location>
        <begin position="1"/>
        <end position="23"/>
    </location>
</feature>
<keyword evidence="6" id="KW-1185">Reference proteome</keyword>
<feature type="compositionally biased region" description="Polar residues" evidence="2">
    <location>
        <begin position="413"/>
        <end position="426"/>
    </location>
</feature>
<comment type="caution">
    <text evidence="5">The sequence shown here is derived from an EMBL/GenBank/DDBJ whole genome shotgun (WGS) entry which is preliminary data.</text>
</comment>
<dbReference type="EMBL" id="JAJEQC010000007">
    <property type="protein sequence ID" value="MCC2137000.1"/>
    <property type="molecule type" value="Genomic_DNA"/>
</dbReference>
<evidence type="ECO:0000313" key="5">
    <source>
        <dbReference type="EMBL" id="MCC2137000.1"/>
    </source>
</evidence>
<dbReference type="InterPro" id="IPR002491">
    <property type="entry name" value="ABC_transptr_periplasmic_BD"/>
</dbReference>
<gene>
    <name evidence="5" type="ORF">LKD31_08200</name>
</gene>
<dbReference type="RefSeq" id="WP_308449336.1">
    <property type="nucleotide sequence ID" value="NZ_JAJEQC010000007.1"/>
</dbReference>
<dbReference type="SUPFAM" id="SSF53807">
    <property type="entry name" value="Helical backbone' metal receptor"/>
    <property type="match status" value="1"/>
</dbReference>
<feature type="domain" description="Fe/B12 periplasmic-binding" evidence="4">
    <location>
        <begin position="54"/>
        <end position="301"/>
    </location>
</feature>
<evidence type="ECO:0000313" key="6">
    <source>
        <dbReference type="Proteomes" id="UP001199424"/>
    </source>
</evidence>
<dbReference type="InterPro" id="IPR036366">
    <property type="entry name" value="PGBDSf"/>
</dbReference>
<feature type="compositionally biased region" description="Low complexity" evidence="2">
    <location>
        <begin position="398"/>
        <end position="408"/>
    </location>
</feature>
<dbReference type="Gene3D" id="3.40.50.1980">
    <property type="entry name" value="Nitrogenase molybdenum iron protein domain"/>
    <property type="match status" value="2"/>
</dbReference>
<evidence type="ECO:0000256" key="1">
    <source>
        <dbReference type="ARBA" id="ARBA00008814"/>
    </source>
</evidence>
<reference evidence="5" key="1">
    <citation type="submission" date="2021-10" db="EMBL/GenBank/DDBJ databases">
        <title>Anaerobic single-cell dispensing facilitates the cultivation of human gut bacteria.</title>
        <authorList>
            <person name="Afrizal A."/>
        </authorList>
    </citation>
    <scope>NUCLEOTIDE SEQUENCE</scope>
    <source>
        <strain evidence="5">CLA-AA-H250</strain>
    </source>
</reference>
<dbReference type="InterPro" id="IPR036365">
    <property type="entry name" value="PGBD-like_sf"/>
</dbReference>
<accession>A0AAE3DH71</accession>
<evidence type="ECO:0000259" key="4">
    <source>
        <dbReference type="PROSITE" id="PS50983"/>
    </source>
</evidence>
<dbReference type="InterPro" id="IPR002477">
    <property type="entry name" value="Peptidoglycan-bd-like"/>
</dbReference>
<dbReference type="Pfam" id="PF01471">
    <property type="entry name" value="PG_binding_1"/>
    <property type="match status" value="1"/>
</dbReference>
<sequence length="426" mass="44971">MKKWMRCAAAVVLSVLVAFSATACSQPANIESGAVSQEYPVTVNEVTLNAKPQKVAVLSGSLADVVLAMGYETSLSLASDDCTQPDLQVLPKVSATDAQSVISAGVDLVLAETMDDSEKQTLENAGITVLLLTRAKNREDFERLYAQVGTALNGGSTGYNVGVKAAQKIFSSLDDLSRLAPESNTVVTACYISDVNGSAVTGDELGSVMMSYIGLTNIFKGLTGGTFTFDDLRLSDPTMIFCSEDVRGQIMQDAQYANLSAVKNGRVYAVDPNYMNWQGKTVCNACIDMMGLAYPELTEENSAALELDSELSETEATASPSPAPEYTAIKSGTEGDDVFAMQQRLAELGYLTVEYTGMYGEVTMEAVKAFQKANGLTATGEADAETLTVLYSAEAKAADGAEATATPEPESKTSTAEGTVTTHEDA</sequence>
<evidence type="ECO:0000256" key="3">
    <source>
        <dbReference type="SAM" id="SignalP"/>
    </source>
</evidence>
<feature type="region of interest" description="Disordered" evidence="2">
    <location>
        <begin position="398"/>
        <end position="426"/>
    </location>
</feature>
<comment type="similarity">
    <text evidence="1">Belongs to the bacterial solute-binding protein 8 family.</text>
</comment>
<dbReference type="Proteomes" id="UP001199424">
    <property type="component" value="Unassembled WGS sequence"/>
</dbReference>
<proteinExistence type="inferred from homology"/>
<dbReference type="AlphaFoldDB" id="A0AAE3DH71"/>
<keyword evidence="3" id="KW-0732">Signal</keyword>
<dbReference type="PROSITE" id="PS51257">
    <property type="entry name" value="PROKAR_LIPOPROTEIN"/>
    <property type="match status" value="1"/>
</dbReference>
<dbReference type="PANTHER" id="PTHR30535">
    <property type="entry name" value="VITAMIN B12-BINDING PROTEIN"/>
    <property type="match status" value="1"/>
</dbReference>
<dbReference type="PANTHER" id="PTHR30535:SF34">
    <property type="entry name" value="MOLYBDATE-BINDING PROTEIN MOLA"/>
    <property type="match status" value="1"/>
</dbReference>
<protein>
    <submittedName>
        <fullName evidence="5">Peptidoglycan-binding protein</fullName>
    </submittedName>
</protein>
<dbReference type="InterPro" id="IPR050902">
    <property type="entry name" value="ABC_Transporter_SBP"/>
</dbReference>
<dbReference type="Gene3D" id="1.10.101.10">
    <property type="entry name" value="PGBD-like superfamily/PGBD"/>
    <property type="match status" value="1"/>
</dbReference>
<dbReference type="SUPFAM" id="SSF47090">
    <property type="entry name" value="PGBD-like"/>
    <property type="match status" value="1"/>
</dbReference>
<dbReference type="PROSITE" id="PS50983">
    <property type="entry name" value="FE_B12_PBP"/>
    <property type="match status" value="1"/>
</dbReference>
<name>A0AAE3DH71_9FIRM</name>
<organism evidence="5 6">
    <name type="scientific">Hominenteromicrobium mulieris</name>
    <dbReference type="NCBI Taxonomy" id="2885357"/>
    <lineage>
        <taxon>Bacteria</taxon>
        <taxon>Bacillati</taxon>
        <taxon>Bacillota</taxon>
        <taxon>Clostridia</taxon>
        <taxon>Eubacteriales</taxon>
        <taxon>Oscillospiraceae</taxon>
        <taxon>Hominenteromicrobium</taxon>
    </lineage>
</organism>
<feature type="chain" id="PRO_5041907369" evidence="3">
    <location>
        <begin position="24"/>
        <end position="426"/>
    </location>
</feature>
<evidence type="ECO:0000256" key="2">
    <source>
        <dbReference type="SAM" id="MobiDB-lite"/>
    </source>
</evidence>